<accession>C8W330</accession>
<dbReference type="HOGENOM" id="CLU_172495_0_0_9"/>
<feature type="region of interest" description="Disordered" evidence="1">
    <location>
        <begin position="37"/>
        <end position="56"/>
    </location>
</feature>
<proteinExistence type="predicted"/>
<reference evidence="2 3" key="1">
    <citation type="journal article" date="2009" name="Stand. Genomic Sci.">
        <title>Complete genome sequence of Desulfotomaculum acetoxidans type strain (5575).</title>
        <authorList>
            <person name="Spring S."/>
            <person name="Lapidus A."/>
            <person name="Schroder M."/>
            <person name="Gleim D."/>
            <person name="Sims D."/>
            <person name="Meincke L."/>
            <person name="Glavina Del Rio T."/>
            <person name="Tice H."/>
            <person name="Copeland A."/>
            <person name="Cheng J.F."/>
            <person name="Lucas S."/>
            <person name="Chen F."/>
            <person name="Nolan M."/>
            <person name="Bruce D."/>
            <person name="Goodwin L."/>
            <person name="Pitluck S."/>
            <person name="Ivanova N."/>
            <person name="Mavromatis K."/>
            <person name="Mikhailova N."/>
            <person name="Pati A."/>
            <person name="Chen A."/>
            <person name="Palaniappan K."/>
            <person name="Land M."/>
            <person name="Hauser L."/>
            <person name="Chang Y.J."/>
            <person name="Jeffries C.D."/>
            <person name="Chain P."/>
            <person name="Saunders E."/>
            <person name="Brettin T."/>
            <person name="Detter J.C."/>
            <person name="Goker M."/>
            <person name="Bristow J."/>
            <person name="Eisen J.A."/>
            <person name="Markowitz V."/>
            <person name="Hugenholtz P."/>
            <person name="Kyrpides N.C."/>
            <person name="Klenk H.P."/>
            <person name="Han C."/>
        </authorList>
    </citation>
    <scope>NUCLEOTIDE SEQUENCE [LARGE SCALE GENOMIC DNA]</scope>
    <source>
        <strain evidence="3">ATCC 49208 / DSM 771 / VKM B-1644</strain>
    </source>
</reference>
<keyword evidence="3" id="KW-1185">Reference proteome</keyword>
<organism evidence="2 3">
    <name type="scientific">Desulfofarcimen acetoxidans (strain ATCC 49208 / DSM 771 / KCTC 5769 / VKM B-1644 / 5575)</name>
    <name type="common">Desulfotomaculum acetoxidans</name>
    <dbReference type="NCBI Taxonomy" id="485916"/>
    <lineage>
        <taxon>Bacteria</taxon>
        <taxon>Bacillati</taxon>
        <taxon>Bacillota</taxon>
        <taxon>Clostridia</taxon>
        <taxon>Eubacteriales</taxon>
        <taxon>Peptococcaceae</taxon>
        <taxon>Desulfofarcimen</taxon>
    </lineage>
</organism>
<dbReference type="EMBL" id="CP001720">
    <property type="protein sequence ID" value="ACV61797.1"/>
    <property type="molecule type" value="Genomic_DNA"/>
</dbReference>
<evidence type="ECO:0000256" key="1">
    <source>
        <dbReference type="SAM" id="MobiDB-lite"/>
    </source>
</evidence>
<protein>
    <submittedName>
        <fullName evidence="2">Uncharacterized protein</fullName>
    </submittedName>
</protein>
<dbReference type="Proteomes" id="UP000002217">
    <property type="component" value="Chromosome"/>
</dbReference>
<dbReference type="RefSeq" id="WP_015756513.1">
    <property type="nucleotide sequence ID" value="NC_013216.1"/>
</dbReference>
<dbReference type="KEGG" id="dae:Dtox_0903"/>
<sequence length="110" mass="12576">MKKRTKIRKNLTDQDMLASFLINNKGERITCLFDEEEAEPSAQPVKRASTKEESSFLTPELQEKVDKALLELKVKLFKDGIIDYEIKVSLQANQVVLAAVPLSEKKKIKR</sequence>
<gene>
    <name evidence="2" type="ordered locus">Dtox_0903</name>
</gene>
<evidence type="ECO:0000313" key="2">
    <source>
        <dbReference type="EMBL" id="ACV61797.1"/>
    </source>
</evidence>
<name>C8W330_DESAS</name>
<dbReference type="AlphaFoldDB" id="C8W330"/>
<evidence type="ECO:0000313" key="3">
    <source>
        <dbReference type="Proteomes" id="UP000002217"/>
    </source>
</evidence>
<dbReference type="OrthoDB" id="1629499at2"/>